<evidence type="ECO:0000256" key="6">
    <source>
        <dbReference type="ARBA" id="ARBA00022825"/>
    </source>
</evidence>
<dbReference type="PROSITE" id="PS01180">
    <property type="entry name" value="CUB"/>
    <property type="match status" value="1"/>
</dbReference>
<keyword evidence="5 10" id="KW-0378">Hydrolase</keyword>
<dbReference type="SUPFAM" id="SSF49854">
    <property type="entry name" value="Spermadhesin, CUB domain"/>
    <property type="match status" value="1"/>
</dbReference>
<dbReference type="CDD" id="cd00041">
    <property type="entry name" value="CUB"/>
    <property type="match status" value="1"/>
</dbReference>
<dbReference type="InterPro" id="IPR002172">
    <property type="entry name" value="LDrepeatLR_classA_rpt"/>
</dbReference>
<dbReference type="Gene3D" id="2.60.120.290">
    <property type="entry name" value="Spermadhesin, CUB domain"/>
    <property type="match status" value="1"/>
</dbReference>
<evidence type="ECO:0000259" key="12">
    <source>
        <dbReference type="PROSITE" id="PS50240"/>
    </source>
</evidence>
<dbReference type="GO" id="GO:0004252">
    <property type="term" value="F:serine-type endopeptidase activity"/>
    <property type="evidence" value="ECO:0007669"/>
    <property type="project" value="InterPro"/>
</dbReference>
<comment type="caution">
    <text evidence="9">Lacks conserved residue(s) required for the propagation of feature annotation.</text>
</comment>
<dbReference type="InterPro" id="IPR018114">
    <property type="entry name" value="TRYPSIN_HIS"/>
</dbReference>
<feature type="domain" description="Peptidase S1" evidence="12">
    <location>
        <begin position="209"/>
        <end position="452"/>
    </location>
</feature>
<proteinExistence type="evidence at transcript level"/>
<dbReference type="PROSITE" id="PS50240">
    <property type="entry name" value="TRYPSIN_DOM"/>
    <property type="match status" value="1"/>
</dbReference>
<dbReference type="PROSITE" id="PS01209">
    <property type="entry name" value="LDLRA_1"/>
    <property type="match status" value="1"/>
</dbReference>
<dbReference type="AlphaFoldDB" id="A0A1E1XF31"/>
<evidence type="ECO:0000256" key="8">
    <source>
        <dbReference type="ARBA" id="ARBA00023157"/>
    </source>
</evidence>
<evidence type="ECO:0000256" key="2">
    <source>
        <dbReference type="ARBA" id="ARBA00022525"/>
    </source>
</evidence>
<evidence type="ECO:0000256" key="10">
    <source>
        <dbReference type="RuleBase" id="RU363034"/>
    </source>
</evidence>
<keyword evidence="2" id="KW-0964">Secreted</keyword>
<name>A0A1E1XF31_9ACAR</name>
<dbReference type="Pfam" id="PF00089">
    <property type="entry name" value="Trypsin"/>
    <property type="match status" value="1"/>
</dbReference>
<dbReference type="EMBL" id="GFAC01001439">
    <property type="protein sequence ID" value="JAT97749.1"/>
    <property type="molecule type" value="mRNA"/>
</dbReference>
<dbReference type="GO" id="GO:0006508">
    <property type="term" value="P:proteolysis"/>
    <property type="evidence" value="ECO:0007669"/>
    <property type="project" value="UniProtKB-KW"/>
</dbReference>
<dbReference type="PANTHER" id="PTHR24252">
    <property type="entry name" value="ACROSIN-RELATED"/>
    <property type="match status" value="1"/>
</dbReference>
<dbReference type="PROSITE" id="PS00135">
    <property type="entry name" value="TRYPSIN_SER"/>
    <property type="match status" value="1"/>
</dbReference>
<dbReference type="Pfam" id="PF00057">
    <property type="entry name" value="Ldl_recept_a"/>
    <property type="match status" value="1"/>
</dbReference>
<feature type="domain" description="CUB" evidence="11">
    <location>
        <begin position="19"/>
        <end position="137"/>
    </location>
</feature>
<accession>A0A1E1XF31</accession>
<evidence type="ECO:0000259" key="11">
    <source>
        <dbReference type="PROSITE" id="PS01180"/>
    </source>
</evidence>
<sequence length="454" mass="49957">AAIVPAWLASASVVYTVENGEDLRYRNVSEGYVVSPGFINGSSYPQNFSGSVKLVAWAPNKYIKLYFEDVDLDVSNYCSGDSLEIWEGRYVASDMAFTVCGRHRPRPWISADNTVEIRFNSDLMHEGRGFRIRYKATPVRGLCNYKTEYQCKNRQCVPISRKCDGVMDCADGSDELYCLTGAARAPAGNDNVPCGTPVYPPVTEPEDRVVGGQEAVPHSWPWQVSLSRPEFEVMGHFCGGSLVSPEWVLTAAHCLRGKKAKDVLVVLGMHNRLNVSDVITRGVDILVSHPNFKKSRRNYDVALLKLEVPVEFTDSIRPICLPTAKEEDLLTRGRCFAAGWGQTRGTGSSDRLKQAEMSELPFKKCLLLKVGSGDPEEQYTFCAGDRDGENGICTGDSGGPLVCSENGTSWTILGVANTAVMATEVGAICGGGSDSFWNRVAFHMPWIRRTMRAF</sequence>
<comment type="subcellular location">
    <subcellularLocation>
        <location evidence="1">Secreted</location>
    </subcellularLocation>
</comment>
<keyword evidence="4" id="KW-0732">Signal</keyword>
<keyword evidence="3 10" id="KW-0645">Protease</keyword>
<evidence type="ECO:0000256" key="5">
    <source>
        <dbReference type="ARBA" id="ARBA00022801"/>
    </source>
</evidence>
<evidence type="ECO:0000256" key="9">
    <source>
        <dbReference type="PROSITE-ProRule" id="PRU00124"/>
    </source>
</evidence>
<organism evidence="13">
    <name type="scientific">Amblyomma aureolatum</name>
    <dbReference type="NCBI Taxonomy" id="187763"/>
    <lineage>
        <taxon>Eukaryota</taxon>
        <taxon>Metazoa</taxon>
        <taxon>Ecdysozoa</taxon>
        <taxon>Arthropoda</taxon>
        <taxon>Chelicerata</taxon>
        <taxon>Arachnida</taxon>
        <taxon>Acari</taxon>
        <taxon>Parasitiformes</taxon>
        <taxon>Ixodida</taxon>
        <taxon>Ixodoidea</taxon>
        <taxon>Ixodidae</taxon>
        <taxon>Amblyomminae</taxon>
        <taxon>Amblyomma</taxon>
    </lineage>
</organism>
<feature type="non-terminal residue" evidence="13">
    <location>
        <position position="1"/>
    </location>
</feature>
<keyword evidence="7" id="KW-0865">Zymogen</keyword>
<dbReference type="PRINTS" id="PR00722">
    <property type="entry name" value="CHYMOTRYPSIN"/>
</dbReference>
<dbReference type="SMART" id="SM00020">
    <property type="entry name" value="Tryp_SPc"/>
    <property type="match status" value="1"/>
</dbReference>
<dbReference type="InterPro" id="IPR043504">
    <property type="entry name" value="Peptidase_S1_PA_chymotrypsin"/>
</dbReference>
<keyword evidence="8 9" id="KW-1015">Disulfide bond</keyword>
<feature type="disulfide bond" evidence="9">
    <location>
        <begin position="151"/>
        <end position="169"/>
    </location>
</feature>
<dbReference type="InterPro" id="IPR035914">
    <property type="entry name" value="Sperma_CUB_dom_sf"/>
</dbReference>
<dbReference type="InterPro" id="IPR009003">
    <property type="entry name" value="Peptidase_S1_PA"/>
</dbReference>
<dbReference type="InterPro" id="IPR036055">
    <property type="entry name" value="LDL_receptor-like_sf"/>
</dbReference>
<dbReference type="Gene3D" id="2.40.10.10">
    <property type="entry name" value="Trypsin-like serine proteases"/>
    <property type="match status" value="1"/>
</dbReference>
<dbReference type="CDD" id="cd00190">
    <property type="entry name" value="Tryp_SPc"/>
    <property type="match status" value="1"/>
</dbReference>
<dbReference type="InterPro" id="IPR001254">
    <property type="entry name" value="Trypsin_dom"/>
</dbReference>
<keyword evidence="6 10" id="KW-0720">Serine protease</keyword>
<dbReference type="PANTHER" id="PTHR24252:SF7">
    <property type="entry name" value="HYALIN"/>
    <property type="match status" value="1"/>
</dbReference>
<dbReference type="Gene3D" id="4.10.400.10">
    <property type="entry name" value="Low-density Lipoprotein Receptor"/>
    <property type="match status" value="1"/>
</dbReference>
<dbReference type="FunFam" id="2.40.10.10:FF:000146">
    <property type="entry name" value="Serine protease 53"/>
    <property type="match status" value="1"/>
</dbReference>
<dbReference type="PROSITE" id="PS50068">
    <property type="entry name" value="LDLRA_2"/>
    <property type="match status" value="1"/>
</dbReference>
<dbReference type="SUPFAM" id="SSF50494">
    <property type="entry name" value="Trypsin-like serine proteases"/>
    <property type="match status" value="1"/>
</dbReference>
<evidence type="ECO:0000256" key="4">
    <source>
        <dbReference type="ARBA" id="ARBA00022729"/>
    </source>
</evidence>
<dbReference type="SMART" id="SM00042">
    <property type="entry name" value="CUB"/>
    <property type="match status" value="1"/>
</dbReference>
<feature type="disulfide bond" evidence="9">
    <location>
        <begin position="163"/>
        <end position="178"/>
    </location>
</feature>
<evidence type="ECO:0000256" key="1">
    <source>
        <dbReference type="ARBA" id="ARBA00004613"/>
    </source>
</evidence>
<dbReference type="PROSITE" id="PS00134">
    <property type="entry name" value="TRYPSIN_HIS"/>
    <property type="match status" value="1"/>
</dbReference>
<dbReference type="InterPro" id="IPR000859">
    <property type="entry name" value="CUB_dom"/>
</dbReference>
<evidence type="ECO:0000313" key="13">
    <source>
        <dbReference type="EMBL" id="JAT97749.1"/>
    </source>
</evidence>
<evidence type="ECO:0000256" key="3">
    <source>
        <dbReference type="ARBA" id="ARBA00022670"/>
    </source>
</evidence>
<dbReference type="Pfam" id="PF00431">
    <property type="entry name" value="CUB"/>
    <property type="match status" value="1"/>
</dbReference>
<reference evidence="13" key="1">
    <citation type="journal article" date="2017" name="Front. Cell. Infect. Microbiol.">
        <title>The Distinct Transcriptional Response of the Midgut of Amblyomma sculptum and Amblyomma aureolatum Ticks to Rickettsia rickettsii Correlates to Their Differences in Susceptibility to Infection.</title>
        <authorList>
            <person name="Martins L.A."/>
            <person name="Galletti M.F.B.M."/>
            <person name="Ribeiro J.M."/>
            <person name="Fujita A."/>
            <person name="Costa F.B."/>
            <person name="Labruna M.B."/>
            <person name="Daffre S."/>
            <person name="Fogaca A.C."/>
        </authorList>
    </citation>
    <scope>NUCLEOTIDE SEQUENCE</scope>
</reference>
<dbReference type="CDD" id="cd00112">
    <property type="entry name" value="LDLa"/>
    <property type="match status" value="1"/>
</dbReference>
<protein>
    <submittedName>
        <fullName evidence="13">Putative serine protease</fullName>
    </submittedName>
</protein>
<dbReference type="SUPFAM" id="SSF57424">
    <property type="entry name" value="LDL receptor-like module"/>
    <property type="match status" value="1"/>
</dbReference>
<dbReference type="InterPro" id="IPR001314">
    <property type="entry name" value="Peptidase_S1A"/>
</dbReference>
<evidence type="ECO:0000256" key="7">
    <source>
        <dbReference type="ARBA" id="ARBA00023145"/>
    </source>
</evidence>
<dbReference type="SMART" id="SM00192">
    <property type="entry name" value="LDLa"/>
    <property type="match status" value="1"/>
</dbReference>
<dbReference type="InterPro" id="IPR023415">
    <property type="entry name" value="LDLR_class-A_CS"/>
</dbReference>
<dbReference type="InterPro" id="IPR033116">
    <property type="entry name" value="TRYPSIN_SER"/>
</dbReference>
<dbReference type="GO" id="GO:0005576">
    <property type="term" value="C:extracellular region"/>
    <property type="evidence" value="ECO:0007669"/>
    <property type="project" value="UniProtKB-SubCell"/>
</dbReference>